<evidence type="ECO:0000256" key="1">
    <source>
        <dbReference type="PROSITE-ProRule" id="PRU00169"/>
    </source>
</evidence>
<evidence type="ECO:0000259" key="2">
    <source>
        <dbReference type="PROSITE" id="PS50110"/>
    </source>
</evidence>
<dbReference type="PANTHER" id="PTHR44520:SF2">
    <property type="entry name" value="RESPONSE REGULATOR RCP1"/>
    <property type="match status" value="1"/>
</dbReference>
<dbReference type="CDD" id="cd17557">
    <property type="entry name" value="REC_Rcp-like"/>
    <property type="match status" value="1"/>
</dbReference>
<protein>
    <submittedName>
        <fullName evidence="3">Response regulator</fullName>
    </submittedName>
</protein>
<comment type="caution">
    <text evidence="3">The sequence shown here is derived from an EMBL/GenBank/DDBJ whole genome shotgun (WGS) entry which is preliminary data.</text>
</comment>
<keyword evidence="4" id="KW-1185">Reference proteome</keyword>
<dbReference type="RefSeq" id="WP_408623760.1">
    <property type="nucleotide sequence ID" value="NZ_JBEQCT010000004.1"/>
</dbReference>
<gene>
    <name evidence="3" type="ORF">ABUE30_10720</name>
</gene>
<accession>A0ABW9G765</accession>
<dbReference type="EMBL" id="JBEQCT010000004">
    <property type="protein sequence ID" value="MFM2485524.1"/>
    <property type="molecule type" value="Genomic_DNA"/>
</dbReference>
<feature type="domain" description="Response regulatory" evidence="2">
    <location>
        <begin position="7"/>
        <end position="128"/>
    </location>
</feature>
<proteinExistence type="predicted"/>
<dbReference type="InterPro" id="IPR011006">
    <property type="entry name" value="CheY-like_superfamily"/>
</dbReference>
<dbReference type="PANTHER" id="PTHR44520">
    <property type="entry name" value="RESPONSE REGULATOR RCP1-RELATED"/>
    <property type="match status" value="1"/>
</dbReference>
<sequence length="145" mass="16501">MADNIVTLLLVEDDDIDAISIERNFKNQRIANPIMRAYDGLEALELLRNGQVPSPFVILLDLQLPRMNGIEFLDAIRQDIELRHAVIFVLTTSRSEQDILHSYSKNIAGYFVKDEAADSFRDVVKLLDGYWHIAQLPQVKMDSSA</sequence>
<dbReference type="InterPro" id="IPR052893">
    <property type="entry name" value="TCS_response_regulator"/>
</dbReference>
<evidence type="ECO:0000313" key="3">
    <source>
        <dbReference type="EMBL" id="MFM2485524.1"/>
    </source>
</evidence>
<name>A0ABW9G765_9GAMM</name>
<dbReference type="Proteomes" id="UP001629953">
    <property type="component" value="Unassembled WGS sequence"/>
</dbReference>
<keyword evidence="1" id="KW-0597">Phosphoprotein</keyword>
<dbReference type="InterPro" id="IPR001789">
    <property type="entry name" value="Sig_transdc_resp-reg_receiver"/>
</dbReference>
<dbReference type="Pfam" id="PF00072">
    <property type="entry name" value="Response_reg"/>
    <property type="match status" value="1"/>
</dbReference>
<reference evidence="3 4" key="1">
    <citation type="journal article" date="2013" name="Int. J. Syst. Evol. Microbiol.">
        <title>Celerinatantimonas yamalensis sp. nov., a cold-adapted diazotrophic bacterium from a cold permafrost brine.</title>
        <authorList>
            <person name="Shcherbakova V."/>
            <person name="Chuvilskaya N."/>
            <person name="Rivkina E."/>
            <person name="Demidov N."/>
            <person name="Uchaeva V."/>
            <person name="Suetin S."/>
            <person name="Suzina N."/>
            <person name="Gilichinsky D."/>
        </authorList>
    </citation>
    <scope>NUCLEOTIDE SEQUENCE [LARGE SCALE GENOMIC DNA]</scope>
    <source>
        <strain evidence="3 4">C7</strain>
    </source>
</reference>
<feature type="modified residue" description="4-aspartylphosphate" evidence="1">
    <location>
        <position position="61"/>
    </location>
</feature>
<evidence type="ECO:0000313" key="4">
    <source>
        <dbReference type="Proteomes" id="UP001629953"/>
    </source>
</evidence>
<dbReference type="SUPFAM" id="SSF52172">
    <property type="entry name" value="CheY-like"/>
    <property type="match status" value="1"/>
</dbReference>
<dbReference type="PROSITE" id="PS50110">
    <property type="entry name" value="RESPONSE_REGULATORY"/>
    <property type="match status" value="1"/>
</dbReference>
<organism evidence="3 4">
    <name type="scientific">Celerinatantimonas yamalensis</name>
    <dbReference type="NCBI Taxonomy" id="559956"/>
    <lineage>
        <taxon>Bacteria</taxon>
        <taxon>Pseudomonadati</taxon>
        <taxon>Pseudomonadota</taxon>
        <taxon>Gammaproteobacteria</taxon>
        <taxon>Celerinatantimonadaceae</taxon>
        <taxon>Celerinatantimonas</taxon>
    </lineage>
</organism>
<dbReference type="Gene3D" id="3.40.50.2300">
    <property type="match status" value="1"/>
</dbReference>
<dbReference type="SMART" id="SM00448">
    <property type="entry name" value="REC"/>
    <property type="match status" value="1"/>
</dbReference>